<name>A0A840NUI3_9PSEU</name>
<dbReference type="AlphaFoldDB" id="A0A840NUI3"/>
<evidence type="ECO:0000256" key="1">
    <source>
        <dbReference type="SAM" id="Phobius"/>
    </source>
</evidence>
<sequence>MELSFSGPPELLLQFWILKVIWLAGLPLGLYAFVHALLQRADAFTAVGKLSKPAWLGITGAGLVMLAVFTSGPITIIWLAGLVGVLVYLLDVRPKVTDVQRGSSW</sequence>
<keyword evidence="3" id="KW-1185">Reference proteome</keyword>
<keyword evidence="1" id="KW-1133">Transmembrane helix</keyword>
<gene>
    <name evidence="2" type="ORF">BJ969_005980</name>
</gene>
<dbReference type="Pfam" id="PF10724">
    <property type="entry name" value="DUF2516"/>
    <property type="match status" value="1"/>
</dbReference>
<feature type="transmembrane region" description="Helical" evidence="1">
    <location>
        <begin position="20"/>
        <end position="38"/>
    </location>
</feature>
<evidence type="ECO:0000313" key="3">
    <source>
        <dbReference type="Proteomes" id="UP000580474"/>
    </source>
</evidence>
<organism evidence="2 3">
    <name type="scientific">Saccharopolyspora gloriosae</name>
    <dbReference type="NCBI Taxonomy" id="455344"/>
    <lineage>
        <taxon>Bacteria</taxon>
        <taxon>Bacillati</taxon>
        <taxon>Actinomycetota</taxon>
        <taxon>Actinomycetes</taxon>
        <taxon>Pseudonocardiales</taxon>
        <taxon>Pseudonocardiaceae</taxon>
        <taxon>Saccharopolyspora</taxon>
    </lineage>
</organism>
<protein>
    <submittedName>
        <fullName evidence="2">Beta-lactamase regulating signal transducer with metallopeptidase domain</fullName>
    </submittedName>
</protein>
<dbReference type="Proteomes" id="UP000580474">
    <property type="component" value="Unassembled WGS sequence"/>
</dbReference>
<dbReference type="RefSeq" id="WP_416309375.1">
    <property type="nucleotide sequence ID" value="NZ_JACHIV010000001.1"/>
</dbReference>
<accession>A0A840NUI3</accession>
<reference evidence="2 3" key="1">
    <citation type="submission" date="2020-08" db="EMBL/GenBank/DDBJ databases">
        <title>Sequencing the genomes of 1000 actinobacteria strains.</title>
        <authorList>
            <person name="Klenk H.-P."/>
        </authorList>
    </citation>
    <scope>NUCLEOTIDE SEQUENCE [LARGE SCALE GENOMIC DNA]</scope>
    <source>
        <strain evidence="2 3">DSM 45582</strain>
    </source>
</reference>
<feature type="transmembrane region" description="Helical" evidence="1">
    <location>
        <begin position="50"/>
        <end position="69"/>
    </location>
</feature>
<comment type="caution">
    <text evidence="2">The sequence shown here is derived from an EMBL/GenBank/DDBJ whole genome shotgun (WGS) entry which is preliminary data.</text>
</comment>
<dbReference type="EMBL" id="JACHIV010000001">
    <property type="protein sequence ID" value="MBB5072892.1"/>
    <property type="molecule type" value="Genomic_DNA"/>
</dbReference>
<keyword evidence="1" id="KW-0812">Transmembrane</keyword>
<keyword evidence="1" id="KW-0472">Membrane</keyword>
<proteinExistence type="predicted"/>
<evidence type="ECO:0000313" key="2">
    <source>
        <dbReference type="EMBL" id="MBB5072892.1"/>
    </source>
</evidence>
<dbReference type="InterPro" id="IPR019662">
    <property type="entry name" value="DUF2516"/>
</dbReference>